<accession>A0A1S8NI98</accession>
<gene>
    <name evidence="1" type="ORF">CLOSAC_04190</name>
</gene>
<evidence type="ECO:0000313" key="1">
    <source>
        <dbReference type="EMBL" id="OOM16148.1"/>
    </source>
</evidence>
<comment type="caution">
    <text evidence="1">The sequence shown here is derived from an EMBL/GenBank/DDBJ whole genome shotgun (WGS) entry which is preliminary data.</text>
</comment>
<evidence type="ECO:0008006" key="3">
    <source>
        <dbReference type="Google" id="ProtNLM"/>
    </source>
</evidence>
<organism evidence="1 2">
    <name type="scientific">Clostridium saccharobutylicum</name>
    <dbReference type="NCBI Taxonomy" id="169679"/>
    <lineage>
        <taxon>Bacteria</taxon>
        <taxon>Bacillati</taxon>
        <taxon>Bacillota</taxon>
        <taxon>Clostridia</taxon>
        <taxon>Eubacteriales</taxon>
        <taxon>Clostridiaceae</taxon>
        <taxon>Clostridium</taxon>
    </lineage>
</organism>
<reference evidence="1 2" key="1">
    <citation type="submission" date="2016-05" db="EMBL/GenBank/DDBJ databases">
        <title>Microbial solvent formation.</title>
        <authorList>
            <person name="Poehlein A."/>
            <person name="Montoya Solano J.D."/>
            <person name="Flitsch S."/>
            <person name="Krabben P."/>
            <person name="Duerre P."/>
            <person name="Daniel R."/>
        </authorList>
    </citation>
    <scope>NUCLEOTIDE SEQUENCE [LARGE SCALE GENOMIC DNA]</scope>
    <source>
        <strain evidence="1 2">L1-8</strain>
    </source>
</reference>
<name>A0A1S8NI98_CLOSA</name>
<evidence type="ECO:0000313" key="2">
    <source>
        <dbReference type="Proteomes" id="UP000191154"/>
    </source>
</evidence>
<dbReference type="AlphaFoldDB" id="A0A1S8NI98"/>
<dbReference type="RefSeq" id="WP_077863894.1">
    <property type="nucleotide sequence ID" value="NZ_LZYZ01000001.1"/>
</dbReference>
<dbReference type="Proteomes" id="UP000191154">
    <property type="component" value="Unassembled WGS sequence"/>
</dbReference>
<dbReference type="EMBL" id="LZYZ01000001">
    <property type="protein sequence ID" value="OOM16148.1"/>
    <property type="molecule type" value="Genomic_DNA"/>
</dbReference>
<protein>
    <recommendedName>
        <fullName evidence="3">FG-GAP repeat protein</fullName>
    </recommendedName>
</protein>
<proteinExistence type="predicted"/>
<sequence>MKIIKKHLDEMYRAYAASSIEIDGELNLLVASEEKGYPCYAYSGKDFSHRYTVWDNGGGCMSIIPIPNRKNEFLAVRDFYLKESPSSARLVWGHLVDGEWVIETVIKLPYLHRFDVWDVDGEIYVVGATIADLKSSKDDWSHSGTIYYGKLSDVPTDGIDLKVLKKGLFKNHGYIRHMVDGKPRGTFGCDQGVFEVIPNKDGEWQVNQLMEGNISEVAWCDLDNDGQDELMTIEPFHGNSMKIYKFIDGKYTEIYTYPYEIDFAHTLVGTTLCGVPSFVGGVRRVDSELFYIQWVDGKCKETIIEKSVGPANVAVINLKDCDLIVSANHTKNEAAVYTVLKD</sequence>
<dbReference type="STRING" id="169679.CSACC_38210"/>